<keyword evidence="2" id="KW-0472">Membrane</keyword>
<evidence type="ECO:0000313" key="3">
    <source>
        <dbReference type="EMBL" id="MDT0466356.1"/>
    </source>
</evidence>
<feature type="transmembrane region" description="Helical" evidence="2">
    <location>
        <begin position="163"/>
        <end position="183"/>
    </location>
</feature>
<gene>
    <name evidence="3" type="ORF">RM764_25655</name>
</gene>
<protein>
    <recommendedName>
        <fullName evidence="5">DUF4199 domain-containing protein</fullName>
    </recommendedName>
</protein>
<organism evidence="3 4">
    <name type="scientific">Streptomyces gibsoniae</name>
    <dbReference type="NCBI Taxonomy" id="3075529"/>
    <lineage>
        <taxon>Bacteria</taxon>
        <taxon>Bacillati</taxon>
        <taxon>Actinomycetota</taxon>
        <taxon>Actinomycetes</taxon>
        <taxon>Kitasatosporales</taxon>
        <taxon>Streptomycetaceae</taxon>
        <taxon>Streptomyces</taxon>
    </lineage>
</organism>
<evidence type="ECO:0000313" key="4">
    <source>
        <dbReference type="Proteomes" id="UP001183809"/>
    </source>
</evidence>
<feature type="transmembrane region" description="Helical" evidence="2">
    <location>
        <begin position="21"/>
        <end position="40"/>
    </location>
</feature>
<proteinExistence type="predicted"/>
<comment type="caution">
    <text evidence="3">The sequence shown here is derived from an EMBL/GenBank/DDBJ whole genome shotgun (WGS) entry which is preliminary data.</text>
</comment>
<evidence type="ECO:0008006" key="5">
    <source>
        <dbReference type="Google" id="ProtNLM"/>
    </source>
</evidence>
<keyword evidence="4" id="KW-1185">Reference proteome</keyword>
<sequence>MDDLGLRRARKDVGTGAPGAAPQPGVIGIALAAVLTAALAQGSWQWFATYLGVTLLALVLCFYRLPAWAPGLRSAYAVNLMTYAVVVGLCVAITLAPMMQRWSWLFPMPGTRAQCRELGRYERLRVEATLAGLAGRDPVALAHAQQSQSHTVMADCLASTTTLWLPVYGLGAAVLVALGAWSLGRSRTRGGAGSPGTEAPERSSRSLP</sequence>
<reference evidence="4" key="1">
    <citation type="submission" date="2023-07" db="EMBL/GenBank/DDBJ databases">
        <title>30 novel species of actinomycetes from the DSMZ collection.</title>
        <authorList>
            <person name="Nouioui I."/>
        </authorList>
    </citation>
    <scope>NUCLEOTIDE SEQUENCE [LARGE SCALE GENOMIC DNA]</scope>
    <source>
        <strain evidence="4">DSM 41699</strain>
    </source>
</reference>
<keyword evidence="2" id="KW-1133">Transmembrane helix</keyword>
<feature type="region of interest" description="Disordered" evidence="1">
    <location>
        <begin position="187"/>
        <end position="208"/>
    </location>
</feature>
<feature type="transmembrane region" description="Helical" evidence="2">
    <location>
        <begin position="77"/>
        <end position="99"/>
    </location>
</feature>
<evidence type="ECO:0000256" key="2">
    <source>
        <dbReference type="SAM" id="Phobius"/>
    </source>
</evidence>
<dbReference type="Proteomes" id="UP001183809">
    <property type="component" value="Unassembled WGS sequence"/>
</dbReference>
<keyword evidence="2" id="KW-0812">Transmembrane</keyword>
<name>A0ABU2TZF1_9ACTN</name>
<accession>A0ABU2TZF1</accession>
<dbReference type="RefSeq" id="WP_311697819.1">
    <property type="nucleotide sequence ID" value="NZ_JAVREY010000036.1"/>
</dbReference>
<dbReference type="EMBL" id="JAVREY010000036">
    <property type="protein sequence ID" value="MDT0466356.1"/>
    <property type="molecule type" value="Genomic_DNA"/>
</dbReference>
<feature type="compositionally biased region" description="Basic and acidic residues" evidence="1">
    <location>
        <begin position="199"/>
        <end position="208"/>
    </location>
</feature>
<evidence type="ECO:0000256" key="1">
    <source>
        <dbReference type="SAM" id="MobiDB-lite"/>
    </source>
</evidence>
<feature type="transmembrane region" description="Helical" evidence="2">
    <location>
        <begin position="46"/>
        <end position="65"/>
    </location>
</feature>